<dbReference type="InterPro" id="IPR017853">
    <property type="entry name" value="GH"/>
</dbReference>
<dbReference type="PANTHER" id="PTHR10353">
    <property type="entry name" value="GLYCOSYL HYDROLASE"/>
    <property type="match status" value="1"/>
</dbReference>
<dbReference type="AlphaFoldDB" id="A0A9P9FWV3"/>
<name>A0A9P9FWV3_9HYPO</name>
<dbReference type="EMBL" id="JAGMUV010000001">
    <property type="protein sequence ID" value="KAH7177008.1"/>
    <property type="molecule type" value="Genomic_DNA"/>
</dbReference>
<keyword evidence="3" id="KW-0326">Glycosidase</keyword>
<protein>
    <submittedName>
        <fullName evidence="5">Beta-glucosidase</fullName>
    </submittedName>
</protein>
<dbReference type="InterPro" id="IPR033132">
    <property type="entry name" value="GH_1_N_CS"/>
</dbReference>
<reference evidence="5" key="1">
    <citation type="journal article" date="2021" name="Nat. Commun.">
        <title>Genetic determinants of endophytism in the Arabidopsis root mycobiome.</title>
        <authorList>
            <person name="Mesny F."/>
            <person name="Miyauchi S."/>
            <person name="Thiergart T."/>
            <person name="Pickel B."/>
            <person name="Atanasova L."/>
            <person name="Karlsson M."/>
            <person name="Huettel B."/>
            <person name="Barry K.W."/>
            <person name="Haridas S."/>
            <person name="Chen C."/>
            <person name="Bauer D."/>
            <person name="Andreopoulos W."/>
            <person name="Pangilinan J."/>
            <person name="LaButti K."/>
            <person name="Riley R."/>
            <person name="Lipzen A."/>
            <person name="Clum A."/>
            <person name="Drula E."/>
            <person name="Henrissat B."/>
            <person name="Kohler A."/>
            <person name="Grigoriev I.V."/>
            <person name="Martin F.M."/>
            <person name="Hacquard S."/>
        </authorList>
    </citation>
    <scope>NUCLEOTIDE SEQUENCE</scope>
    <source>
        <strain evidence="5">MPI-CAGE-AT-0147</strain>
    </source>
</reference>
<evidence type="ECO:0000313" key="6">
    <source>
        <dbReference type="Proteomes" id="UP000738349"/>
    </source>
</evidence>
<keyword evidence="2" id="KW-0378">Hydrolase</keyword>
<organism evidence="5 6">
    <name type="scientific">Dactylonectria macrodidyma</name>
    <dbReference type="NCBI Taxonomy" id="307937"/>
    <lineage>
        <taxon>Eukaryota</taxon>
        <taxon>Fungi</taxon>
        <taxon>Dikarya</taxon>
        <taxon>Ascomycota</taxon>
        <taxon>Pezizomycotina</taxon>
        <taxon>Sordariomycetes</taxon>
        <taxon>Hypocreomycetidae</taxon>
        <taxon>Hypocreales</taxon>
        <taxon>Nectriaceae</taxon>
        <taxon>Dactylonectria</taxon>
    </lineage>
</organism>
<dbReference type="PROSITE" id="PS00653">
    <property type="entry name" value="GLYCOSYL_HYDROL_F1_2"/>
    <property type="match status" value="1"/>
</dbReference>
<evidence type="ECO:0000256" key="2">
    <source>
        <dbReference type="ARBA" id="ARBA00022801"/>
    </source>
</evidence>
<dbReference type="Proteomes" id="UP000738349">
    <property type="component" value="Unassembled WGS sequence"/>
</dbReference>
<dbReference type="GO" id="GO:0008422">
    <property type="term" value="F:beta-glucosidase activity"/>
    <property type="evidence" value="ECO:0007669"/>
    <property type="project" value="TreeGrafter"/>
</dbReference>
<comment type="similarity">
    <text evidence="1 4">Belongs to the glycosyl hydrolase 1 family.</text>
</comment>
<evidence type="ECO:0000256" key="1">
    <source>
        <dbReference type="ARBA" id="ARBA00010838"/>
    </source>
</evidence>
<accession>A0A9P9FWV3</accession>
<dbReference type="OrthoDB" id="65569at2759"/>
<dbReference type="PRINTS" id="PR00131">
    <property type="entry name" value="GLHYDRLASE1"/>
</dbReference>
<dbReference type="Pfam" id="PF00232">
    <property type="entry name" value="Glyco_hydro_1"/>
    <property type="match status" value="2"/>
</dbReference>
<comment type="caution">
    <text evidence="5">The sequence shown here is derived from an EMBL/GenBank/DDBJ whole genome shotgun (WGS) entry which is preliminary data.</text>
</comment>
<dbReference type="SUPFAM" id="SSF51445">
    <property type="entry name" value="(Trans)glycosidases"/>
    <property type="match status" value="1"/>
</dbReference>
<evidence type="ECO:0000313" key="5">
    <source>
        <dbReference type="EMBL" id="KAH7177008.1"/>
    </source>
</evidence>
<evidence type="ECO:0000256" key="4">
    <source>
        <dbReference type="RuleBase" id="RU003690"/>
    </source>
</evidence>
<dbReference type="GO" id="GO:0005975">
    <property type="term" value="P:carbohydrate metabolic process"/>
    <property type="evidence" value="ECO:0007669"/>
    <property type="project" value="InterPro"/>
</dbReference>
<sequence length="415" mass="46991">MSLPKDFLWGYGTASYQIEGAVSKDGRAPSTWDIFCRTPGRIADGSSGDVACDPYHRTVEDIALLKSRVIPLGGRNDPVNERGLEHYIKFASDLAAAGIQPIVTLYQWDLPESLHQRYGGPLDKTEFVADFANYARVLFRALGSVVKVWMTFTEPLVVSVLGYNTGFFAPGRCNSSRECWTVAHSLLLAHGTAARIYRDEFKPVQFGEISIVLNASWAYPWDASSDGDHQAGVQFREFNLQWFADPLYYGDYPASMRKQLGDRLPKWTEDEIALENREGEAIGPETNSPWLRPSADGFRKLLNFIHSRYSCKIYVAENGTSIKGENNLSIEEAVNDTFRCDFYKDHLEQVVRARAEDGVNIMMFMAWSLLDNFEWCDGYGTRFGVTYVDFKNGARRYPKRSAKLLGELFSKYLEK</sequence>
<dbReference type="PANTHER" id="PTHR10353:SF36">
    <property type="entry name" value="LP05116P"/>
    <property type="match status" value="1"/>
</dbReference>
<keyword evidence="6" id="KW-1185">Reference proteome</keyword>
<evidence type="ECO:0000256" key="3">
    <source>
        <dbReference type="ARBA" id="ARBA00023295"/>
    </source>
</evidence>
<proteinExistence type="inferred from homology"/>
<dbReference type="InterPro" id="IPR001360">
    <property type="entry name" value="Glyco_hydro_1"/>
</dbReference>
<gene>
    <name evidence="5" type="ORF">EDB81DRAFT_836836</name>
</gene>
<dbReference type="Gene3D" id="3.20.20.80">
    <property type="entry name" value="Glycosidases"/>
    <property type="match status" value="2"/>
</dbReference>